<gene>
    <name evidence="5" type="ORF">IRI77_01130</name>
</gene>
<dbReference type="InterPro" id="IPR005475">
    <property type="entry name" value="Transketolase-like_Pyr-bd"/>
</dbReference>
<feature type="domain" description="Transketolase-like pyrimidine-binding" evidence="4">
    <location>
        <begin position="28"/>
        <end position="194"/>
    </location>
</feature>
<protein>
    <submittedName>
        <fullName evidence="5">Transketolase family protein</fullName>
    </submittedName>
</protein>
<name>A0A7S7NS04_PALFE</name>
<evidence type="ECO:0000256" key="3">
    <source>
        <dbReference type="ARBA" id="ARBA00023052"/>
    </source>
</evidence>
<evidence type="ECO:0000313" key="6">
    <source>
        <dbReference type="Proteomes" id="UP000593892"/>
    </source>
</evidence>
<dbReference type="CDD" id="cd07033">
    <property type="entry name" value="TPP_PYR_DXS_TK_like"/>
    <property type="match status" value="1"/>
</dbReference>
<dbReference type="Pfam" id="PF02780">
    <property type="entry name" value="Transketolase_C"/>
    <property type="match status" value="1"/>
</dbReference>
<dbReference type="KEGG" id="pfer:IRI77_01130"/>
<organism evidence="5 6">
    <name type="scientific">Paludibaculum fermentans</name>
    <dbReference type="NCBI Taxonomy" id="1473598"/>
    <lineage>
        <taxon>Bacteria</taxon>
        <taxon>Pseudomonadati</taxon>
        <taxon>Acidobacteriota</taxon>
        <taxon>Terriglobia</taxon>
        <taxon>Bryobacterales</taxon>
        <taxon>Bryobacteraceae</taxon>
        <taxon>Paludibaculum</taxon>
    </lineage>
</organism>
<dbReference type="FunFam" id="3.40.50.970:FF:000129">
    <property type="entry name" value="Transketolase"/>
    <property type="match status" value="1"/>
</dbReference>
<dbReference type="InterPro" id="IPR051157">
    <property type="entry name" value="PDH/Transketolase"/>
</dbReference>
<dbReference type="InterPro" id="IPR009014">
    <property type="entry name" value="Transketo_C/PFOR_II"/>
</dbReference>
<dbReference type="PANTHER" id="PTHR43825:SF1">
    <property type="entry name" value="TRANSKETOLASE-LIKE PYRIMIDINE-BINDING DOMAIN-CONTAINING PROTEIN"/>
    <property type="match status" value="1"/>
</dbReference>
<dbReference type="InterPro" id="IPR033248">
    <property type="entry name" value="Transketolase_C"/>
</dbReference>
<comment type="similarity">
    <text evidence="2">Belongs to the transketolase family.</text>
</comment>
<dbReference type="Gene3D" id="3.40.50.970">
    <property type="match status" value="1"/>
</dbReference>
<dbReference type="Gene3D" id="3.40.50.920">
    <property type="match status" value="1"/>
</dbReference>
<dbReference type="InterPro" id="IPR029061">
    <property type="entry name" value="THDP-binding"/>
</dbReference>
<dbReference type="PANTHER" id="PTHR43825">
    <property type="entry name" value="PYRUVATE DEHYDROGENASE E1 COMPONENT"/>
    <property type="match status" value="1"/>
</dbReference>
<evidence type="ECO:0000313" key="5">
    <source>
        <dbReference type="EMBL" id="QOY88594.1"/>
    </source>
</evidence>
<sequence length="339" mass="35347">MAPQSAQRHGIGSSAEGVAVVSASAQLFDCRDAFARTLEEAAAADARIVAVVNDSLGSSKMGGFRKLYPRRLVNVGIAEQNMVGVGCGLANGGLIPFVCGAACFLTGRAMEQVKVDLAYSKSNVKLCGMSGGMAYGPLGPTHHSIEDLAWTRVLPNLTVIVPADPYETEQALGAALELDGPVYLRLSRMGVPNVHGEGQAFRLGRATKLREGRDVTLIANGTLVCRALEAARQLEQEGIAARVLNMATLRPLDEEAITAAAQETGCIVTAEEHSIHGGLGGAVAEVVTATVPVPVKIVGVPDVFAPTGSTAFLFEHLGLTAAAIHDAAIAVMRRKARKC</sequence>
<dbReference type="SUPFAM" id="SSF52518">
    <property type="entry name" value="Thiamin diphosphate-binding fold (THDP-binding)"/>
    <property type="match status" value="1"/>
</dbReference>
<dbReference type="SUPFAM" id="SSF52922">
    <property type="entry name" value="TK C-terminal domain-like"/>
    <property type="match status" value="1"/>
</dbReference>
<keyword evidence="6" id="KW-1185">Reference proteome</keyword>
<dbReference type="RefSeq" id="WP_194450256.1">
    <property type="nucleotide sequence ID" value="NZ_CP063849.1"/>
</dbReference>
<dbReference type="AlphaFoldDB" id="A0A7S7NS04"/>
<keyword evidence="3" id="KW-0786">Thiamine pyrophosphate</keyword>
<comment type="cofactor">
    <cofactor evidence="1">
        <name>thiamine diphosphate</name>
        <dbReference type="ChEBI" id="CHEBI:58937"/>
    </cofactor>
</comment>
<evidence type="ECO:0000256" key="2">
    <source>
        <dbReference type="ARBA" id="ARBA00007131"/>
    </source>
</evidence>
<proteinExistence type="inferred from homology"/>
<dbReference type="Pfam" id="PF02779">
    <property type="entry name" value="Transket_pyr"/>
    <property type="match status" value="1"/>
</dbReference>
<dbReference type="EMBL" id="CP063849">
    <property type="protein sequence ID" value="QOY88594.1"/>
    <property type="molecule type" value="Genomic_DNA"/>
</dbReference>
<accession>A0A7S7NS04</accession>
<dbReference type="SMART" id="SM00861">
    <property type="entry name" value="Transket_pyr"/>
    <property type="match status" value="1"/>
</dbReference>
<dbReference type="Proteomes" id="UP000593892">
    <property type="component" value="Chromosome"/>
</dbReference>
<reference evidence="5 6" key="1">
    <citation type="submission" date="2020-10" db="EMBL/GenBank/DDBJ databases">
        <title>Complete genome sequence of Paludibaculum fermentans P105T, a facultatively anaerobic acidobacterium capable of dissimilatory Fe(III) reduction.</title>
        <authorList>
            <person name="Dedysh S.N."/>
            <person name="Beletsky A.V."/>
            <person name="Kulichevskaya I.S."/>
            <person name="Mardanov A.V."/>
            <person name="Ravin N.V."/>
        </authorList>
    </citation>
    <scope>NUCLEOTIDE SEQUENCE [LARGE SCALE GENOMIC DNA]</scope>
    <source>
        <strain evidence="5 6">P105</strain>
    </source>
</reference>
<evidence type="ECO:0000259" key="4">
    <source>
        <dbReference type="SMART" id="SM00861"/>
    </source>
</evidence>
<evidence type="ECO:0000256" key="1">
    <source>
        <dbReference type="ARBA" id="ARBA00001964"/>
    </source>
</evidence>